<comment type="subcellular location">
    <subcellularLocation>
        <location evidence="1">Nucleus</location>
    </subcellularLocation>
</comment>
<dbReference type="PANTHER" id="PTHR10682">
    <property type="entry name" value="POLY A POLYMERASE"/>
    <property type="match status" value="1"/>
</dbReference>
<dbReference type="EC" id="2.7.7.19" evidence="3"/>
<dbReference type="SUPFAM" id="SSF81301">
    <property type="entry name" value="Nucleotidyltransferase"/>
    <property type="match status" value="1"/>
</dbReference>
<dbReference type="GO" id="GO:0005634">
    <property type="term" value="C:nucleus"/>
    <property type="evidence" value="ECO:0007669"/>
    <property type="project" value="UniProtKB-SubCell"/>
</dbReference>
<evidence type="ECO:0000256" key="5">
    <source>
        <dbReference type="ARBA" id="ARBA00022679"/>
    </source>
</evidence>
<proteinExistence type="inferred from homology"/>
<keyword evidence="4" id="KW-0507">mRNA processing</keyword>
<feature type="domain" description="Poly(A) polymerase central" evidence="10">
    <location>
        <begin position="370"/>
        <end position="447"/>
    </location>
</feature>
<dbReference type="Pfam" id="PF04928">
    <property type="entry name" value="PAP_central"/>
    <property type="match status" value="2"/>
</dbReference>
<dbReference type="OrthoDB" id="412748at2759"/>
<dbReference type="SUPFAM" id="SSF55003">
    <property type="entry name" value="PAP/Archaeal CCA-adding enzyme, C-terminal domain"/>
    <property type="match status" value="1"/>
</dbReference>
<evidence type="ECO:0000313" key="11">
    <source>
        <dbReference type="EMBL" id="CAD2186363.1"/>
    </source>
</evidence>
<keyword evidence="7" id="KW-0067">ATP-binding</keyword>
<dbReference type="InterPro" id="IPR007012">
    <property type="entry name" value="PolA_pol_cen_dom"/>
</dbReference>
<comment type="similarity">
    <text evidence="2">Belongs to the poly(A) polymerase family.</text>
</comment>
<evidence type="ECO:0000256" key="7">
    <source>
        <dbReference type="ARBA" id="ARBA00022840"/>
    </source>
</evidence>
<comment type="caution">
    <text evidence="11">The sequence shown here is derived from an EMBL/GenBank/DDBJ whole genome shotgun (WGS) entry which is preliminary data.</text>
</comment>
<reference evidence="11 12" key="1">
    <citation type="submission" date="2020-08" db="EMBL/GenBank/DDBJ databases">
        <authorList>
            <person name="Koutsovoulos G."/>
            <person name="Danchin GJ E."/>
        </authorList>
    </citation>
    <scope>NUCLEOTIDE SEQUENCE [LARGE SCALE GENOMIC DNA]</scope>
</reference>
<evidence type="ECO:0000256" key="8">
    <source>
        <dbReference type="ARBA" id="ARBA00023242"/>
    </source>
</evidence>
<evidence type="ECO:0000313" key="12">
    <source>
        <dbReference type="Proteomes" id="UP000580250"/>
    </source>
</evidence>
<name>A0A6V7WH92_MELEN</name>
<dbReference type="PANTHER" id="PTHR10682:SF10">
    <property type="entry name" value="POLYNUCLEOTIDE ADENYLYLTRANSFERASE"/>
    <property type="match status" value="1"/>
</dbReference>
<accession>A0A6V7WH92</accession>
<dbReference type="GO" id="GO:1990817">
    <property type="term" value="F:poly(A) RNA polymerase activity"/>
    <property type="evidence" value="ECO:0007669"/>
    <property type="project" value="UniProtKB-EC"/>
</dbReference>
<dbReference type="Gene3D" id="1.10.1410.10">
    <property type="match status" value="1"/>
</dbReference>
<evidence type="ECO:0000256" key="1">
    <source>
        <dbReference type="ARBA" id="ARBA00004123"/>
    </source>
</evidence>
<dbReference type="InterPro" id="IPR043519">
    <property type="entry name" value="NT_sf"/>
</dbReference>
<gene>
    <name evidence="11" type="ORF">MENT_LOCUS38853</name>
</gene>
<evidence type="ECO:0000256" key="4">
    <source>
        <dbReference type="ARBA" id="ARBA00022664"/>
    </source>
</evidence>
<dbReference type="Gene3D" id="3.30.460.10">
    <property type="entry name" value="Beta Polymerase, domain 2"/>
    <property type="match status" value="1"/>
</dbReference>
<comment type="catalytic activity">
    <reaction evidence="9">
        <text>RNA(n) + ATP = RNA(n)-3'-adenine ribonucleotide + diphosphate</text>
        <dbReference type="Rhea" id="RHEA:11332"/>
        <dbReference type="Rhea" id="RHEA-COMP:14527"/>
        <dbReference type="Rhea" id="RHEA-COMP:17347"/>
        <dbReference type="ChEBI" id="CHEBI:30616"/>
        <dbReference type="ChEBI" id="CHEBI:33019"/>
        <dbReference type="ChEBI" id="CHEBI:140395"/>
        <dbReference type="ChEBI" id="CHEBI:173115"/>
        <dbReference type="EC" id="2.7.7.19"/>
    </reaction>
</comment>
<dbReference type="AlphaFoldDB" id="A0A6V7WH92"/>
<organism evidence="11 12">
    <name type="scientific">Meloidogyne enterolobii</name>
    <name type="common">Root-knot nematode worm</name>
    <name type="synonym">Meloidogyne mayaguensis</name>
    <dbReference type="NCBI Taxonomy" id="390850"/>
    <lineage>
        <taxon>Eukaryota</taxon>
        <taxon>Metazoa</taxon>
        <taxon>Ecdysozoa</taxon>
        <taxon>Nematoda</taxon>
        <taxon>Chromadorea</taxon>
        <taxon>Rhabditida</taxon>
        <taxon>Tylenchina</taxon>
        <taxon>Tylenchomorpha</taxon>
        <taxon>Tylenchoidea</taxon>
        <taxon>Meloidogynidae</taxon>
        <taxon>Meloidogyninae</taxon>
        <taxon>Meloidogyne</taxon>
    </lineage>
</organism>
<dbReference type="GO" id="GO:0006397">
    <property type="term" value="P:mRNA processing"/>
    <property type="evidence" value="ECO:0007669"/>
    <property type="project" value="UniProtKB-KW"/>
</dbReference>
<dbReference type="GO" id="GO:0031123">
    <property type="term" value="P:RNA 3'-end processing"/>
    <property type="evidence" value="ECO:0007669"/>
    <property type="project" value="InterPro"/>
</dbReference>
<dbReference type="GO" id="GO:0005524">
    <property type="term" value="F:ATP binding"/>
    <property type="evidence" value="ECO:0007669"/>
    <property type="project" value="UniProtKB-KW"/>
</dbReference>
<dbReference type="Proteomes" id="UP000580250">
    <property type="component" value="Unassembled WGS sequence"/>
</dbReference>
<sequence length="716" mass="85071">MPKWLEKLTEDDQNFDKVFENIQQIELYNRFKYLVYLIEGILKVDNKNIKEKTILNEKNIYFIIHQLHLQKLISSTENIVFIKEKSQNEKENIISILFGIEELKGIEEWSNRIDEQINDWNKFKNQRDIDNQNIGEYGPAKYLNPELIQNLIFSEENEETDYEFLIGGSLMLEVNTKNSDIDAIYVVKENTKYFYDEERGEENLNNDETKKLKSRATQFFGRLTSKCLDNKEKNCSDQSFYCYLCLQKFLNEYLPHTLIYFIAHYLPVIVHLDQRRVHCVLPPPDKVNNLKRIRETRVPLLKFEFYGIDIDISYVQIPEEIKDNKNWMDEALNNAMNNSLGRVFPLSGYKSNLIIKELLRKEEEQKMKIFRSALILLKIWAKNNSIYGNQFGFLSGTSMLIMLTKIYLLYPNTCSVLVIIDRFFLTFLTWNWPRPFLIGAIDDSLIHSWRIDTELFSREITFLNKQGIEEDWVDVDKRDKIYIKMETEKLKENEKGNIERLEKHSKLIMPILTPAYPQQSSAFNVNYSTMKIIKQTIIEGLRGLRQIRNLNEASHSNETLKKWIKGVDFVDKYNHFVTIICVGIDKNIGEDFCNFVKNRIRVELVLSLEEYPKLEYSHISPNKSKKGKCEKRLIAGKKFKKFWENNWCKQWIVGLNLPELFNYSKKEKISLNYYFLKFIKKIKGKYIKLKKIERTNVAINLRYTDIHEAKKFWGDN</sequence>
<dbReference type="GO" id="GO:0003723">
    <property type="term" value="F:RNA binding"/>
    <property type="evidence" value="ECO:0007669"/>
    <property type="project" value="InterPro"/>
</dbReference>
<evidence type="ECO:0000259" key="10">
    <source>
        <dbReference type="Pfam" id="PF04928"/>
    </source>
</evidence>
<protein>
    <recommendedName>
        <fullName evidence="3">polynucleotide adenylyltransferase</fullName>
        <ecNumber evidence="3">2.7.7.19</ecNumber>
    </recommendedName>
</protein>
<evidence type="ECO:0000256" key="3">
    <source>
        <dbReference type="ARBA" id="ARBA00012388"/>
    </source>
</evidence>
<evidence type="ECO:0000256" key="9">
    <source>
        <dbReference type="ARBA" id="ARBA00048830"/>
    </source>
</evidence>
<keyword evidence="8" id="KW-0539">Nucleus</keyword>
<keyword evidence="6" id="KW-0547">Nucleotide-binding</keyword>
<dbReference type="InterPro" id="IPR011068">
    <property type="entry name" value="NuclTrfase_I-like_C"/>
</dbReference>
<feature type="domain" description="Poly(A) polymerase central" evidence="10">
    <location>
        <begin position="492"/>
        <end position="549"/>
    </location>
</feature>
<dbReference type="Gene3D" id="3.30.70.590">
    <property type="entry name" value="Poly(A) polymerase predicted RNA binding domain"/>
    <property type="match status" value="1"/>
</dbReference>
<dbReference type="SUPFAM" id="SSF81631">
    <property type="entry name" value="PAP/OAS1 substrate-binding domain"/>
    <property type="match status" value="1"/>
</dbReference>
<evidence type="ECO:0000256" key="6">
    <source>
        <dbReference type="ARBA" id="ARBA00022741"/>
    </source>
</evidence>
<evidence type="ECO:0000256" key="2">
    <source>
        <dbReference type="ARBA" id="ARBA00010912"/>
    </source>
</evidence>
<dbReference type="EMBL" id="CAJEWN010000584">
    <property type="protein sequence ID" value="CAD2186363.1"/>
    <property type="molecule type" value="Genomic_DNA"/>
</dbReference>
<keyword evidence="5" id="KW-0808">Transferase</keyword>